<protein>
    <submittedName>
        <fullName evidence="2">HDC03899</fullName>
    </submittedName>
</protein>
<name>Q6IH06_DROME</name>
<evidence type="ECO:0000313" key="2">
    <source>
        <dbReference type="EMBL" id="DAA02308.1"/>
    </source>
</evidence>
<dbReference type="AlphaFoldDB" id="Q6IH06"/>
<evidence type="ECO:0000256" key="1">
    <source>
        <dbReference type="SAM" id="MobiDB-lite"/>
    </source>
</evidence>
<dbReference type="EMBL" id="BK003610">
    <property type="protein sequence ID" value="DAA02308.1"/>
    <property type="molecule type" value="Genomic_DNA"/>
</dbReference>
<reference evidence="2" key="1">
    <citation type="journal article" date="2003" name="Genome Biol.">
        <title>An integrated gene annotation and transcriptional profiling approach towards the full gene content of the Drosophila genome.</title>
        <authorList>
            <person name="Hild M."/>
            <person name="Beckmann B."/>
            <person name="Haas S.A."/>
            <person name="Koch B."/>
            <person name="Solovyev V."/>
            <person name="Busold C."/>
            <person name="Fellenberg K."/>
            <person name="Boutros M."/>
            <person name="Vingron M."/>
            <person name="Sauer F."/>
            <person name="Hoheisel J.D."/>
            <person name="Paro R."/>
        </authorList>
    </citation>
    <scope>NUCLEOTIDE SEQUENCE</scope>
</reference>
<organism evidence="2">
    <name type="scientific">Drosophila melanogaster</name>
    <name type="common">Fruit fly</name>
    <dbReference type="NCBI Taxonomy" id="7227"/>
    <lineage>
        <taxon>Eukaryota</taxon>
        <taxon>Metazoa</taxon>
        <taxon>Ecdysozoa</taxon>
        <taxon>Arthropoda</taxon>
        <taxon>Hexapoda</taxon>
        <taxon>Insecta</taxon>
        <taxon>Pterygota</taxon>
        <taxon>Neoptera</taxon>
        <taxon>Endopterygota</taxon>
        <taxon>Diptera</taxon>
        <taxon>Brachycera</taxon>
        <taxon>Muscomorpha</taxon>
        <taxon>Ephydroidea</taxon>
        <taxon>Drosophilidae</taxon>
        <taxon>Drosophila</taxon>
        <taxon>Sophophora</taxon>
    </lineage>
</organism>
<proteinExistence type="predicted"/>
<accession>Q6IH06</accession>
<gene>
    <name evidence="2" type="ORF">HDC03899</name>
</gene>
<sequence length="237" mass="26213">MAVWQAAASSLGVLFFFSFYSTASIDKLSSDARESGRSTSKATAEPHLVDSSLKARPPQLKTTERAKHISLIIDQLQFGRASGTQQFWLTIIRNSAAFPSEEPIIKCTAMLASAGIDVIIDSNLLVFPAKLTSKKARSLMTLGHAMVNNSVFNWPQTAVPKKCNMKCSLMGKCAKQIFDIKLRKLKKKNTLTSSIKIRPIMALLNYGQELMFDIGKASLSPLKCLQPLQHSRKVFFD</sequence>
<feature type="region of interest" description="Disordered" evidence="1">
    <location>
        <begin position="32"/>
        <end position="56"/>
    </location>
</feature>